<dbReference type="EMBL" id="FNDJ01000012">
    <property type="protein sequence ID" value="SDJ84830.1"/>
    <property type="molecule type" value="Genomic_DNA"/>
</dbReference>
<name>A0A1G8X509_9ACTN</name>
<dbReference type="STRING" id="633440.SAMN05421869_112334"/>
<sequence>MRGSQRLLRCLLLLQLLGEPSNVVRIDRLAEAVIHFVLG</sequence>
<dbReference type="Proteomes" id="UP000199202">
    <property type="component" value="Unassembled WGS sequence"/>
</dbReference>
<evidence type="ECO:0000313" key="2">
    <source>
        <dbReference type="Proteomes" id="UP000199202"/>
    </source>
</evidence>
<keyword evidence="2" id="KW-1185">Reference proteome</keyword>
<dbReference type="AlphaFoldDB" id="A0A1G8X509"/>
<accession>A0A1G8X509</accession>
<organism evidence="1 2">
    <name type="scientific">Nonomuraea jiangxiensis</name>
    <dbReference type="NCBI Taxonomy" id="633440"/>
    <lineage>
        <taxon>Bacteria</taxon>
        <taxon>Bacillati</taxon>
        <taxon>Actinomycetota</taxon>
        <taxon>Actinomycetes</taxon>
        <taxon>Streptosporangiales</taxon>
        <taxon>Streptosporangiaceae</taxon>
        <taxon>Nonomuraea</taxon>
    </lineage>
</organism>
<reference evidence="1 2" key="1">
    <citation type="submission" date="2016-10" db="EMBL/GenBank/DDBJ databases">
        <authorList>
            <person name="de Groot N.N."/>
        </authorList>
    </citation>
    <scope>NUCLEOTIDE SEQUENCE [LARGE SCALE GENOMIC DNA]</scope>
    <source>
        <strain evidence="1 2">CGMCC 4.6533</strain>
    </source>
</reference>
<protein>
    <submittedName>
        <fullName evidence="1">Uncharacterized protein</fullName>
    </submittedName>
</protein>
<proteinExistence type="predicted"/>
<evidence type="ECO:0000313" key="1">
    <source>
        <dbReference type="EMBL" id="SDJ84830.1"/>
    </source>
</evidence>
<gene>
    <name evidence="1" type="ORF">SAMN05421869_112334</name>
</gene>